<sequence>MTKDMTDFLKPLPDVADRIAKWKDGIVTKATKAAENSLVKTLKKNHAAISSTESIQQMQDVMATATCKAEEYFETLFVPLHRLGNTSEMATARGKLMLQALHQSQGEASEEQQVKVGFAAAQLAQQREGLLKVKVKKDKTASANKQSLLTIGKHLLK</sequence>
<name>A0A812LF86_9DINO</name>
<reference evidence="1" key="1">
    <citation type="submission" date="2021-02" db="EMBL/GenBank/DDBJ databases">
        <authorList>
            <person name="Dougan E. K."/>
            <person name="Rhodes N."/>
            <person name="Thang M."/>
            <person name="Chan C."/>
        </authorList>
    </citation>
    <scope>NUCLEOTIDE SEQUENCE</scope>
</reference>
<dbReference type="EMBL" id="CAJNDS010001058">
    <property type="protein sequence ID" value="CAE7245931.1"/>
    <property type="molecule type" value="Genomic_DNA"/>
</dbReference>
<keyword evidence="2" id="KW-1185">Reference proteome</keyword>
<gene>
    <name evidence="1" type="ORF">SNAT2548_LOCUS11646</name>
</gene>
<evidence type="ECO:0000313" key="2">
    <source>
        <dbReference type="Proteomes" id="UP000604046"/>
    </source>
</evidence>
<evidence type="ECO:0000313" key="1">
    <source>
        <dbReference type="EMBL" id="CAE7245931.1"/>
    </source>
</evidence>
<dbReference type="AlphaFoldDB" id="A0A812LF86"/>
<dbReference type="OrthoDB" id="419475at2759"/>
<proteinExistence type="predicted"/>
<protein>
    <submittedName>
        <fullName evidence="1">Uncharacterized protein</fullName>
    </submittedName>
</protein>
<organism evidence="1 2">
    <name type="scientific">Symbiodinium natans</name>
    <dbReference type="NCBI Taxonomy" id="878477"/>
    <lineage>
        <taxon>Eukaryota</taxon>
        <taxon>Sar</taxon>
        <taxon>Alveolata</taxon>
        <taxon>Dinophyceae</taxon>
        <taxon>Suessiales</taxon>
        <taxon>Symbiodiniaceae</taxon>
        <taxon>Symbiodinium</taxon>
    </lineage>
</organism>
<comment type="caution">
    <text evidence="1">The sequence shown here is derived from an EMBL/GenBank/DDBJ whole genome shotgun (WGS) entry which is preliminary data.</text>
</comment>
<accession>A0A812LF86</accession>
<dbReference type="Proteomes" id="UP000604046">
    <property type="component" value="Unassembled WGS sequence"/>
</dbReference>